<dbReference type="EMBL" id="CP029287">
    <property type="protein sequence ID" value="AWR99551.1"/>
    <property type="molecule type" value="Genomic_DNA"/>
</dbReference>
<accession>A0A2U9IU04</accession>
<evidence type="ECO:0000313" key="2">
    <source>
        <dbReference type="Proteomes" id="UP000247586"/>
    </source>
</evidence>
<keyword evidence="2" id="KW-1185">Reference proteome</keyword>
<reference evidence="2" key="3">
    <citation type="submission" date="2020-03" db="EMBL/GenBank/DDBJ databases">
        <title>Sequencing and Assembly of Multiple Reported Metal-Biooxidizing Members of the Extremely Thermoacidophilic Archaeal Family Sulfolobaceae.</title>
        <authorList>
            <person name="Counts J.A."/>
            <person name="Kelly R.M."/>
        </authorList>
    </citation>
    <scope>NUCLEOTIDE SEQUENCE [LARGE SCALE GENOMIC DNA]</scope>
    <source>
        <strain evidence="2">HO1-1</strain>
    </source>
</reference>
<dbReference type="STRING" id="1293036.GCA_001315825_00245"/>
<protein>
    <submittedName>
        <fullName evidence="1">Uncharacterized protein</fullName>
    </submittedName>
</protein>
<dbReference type="OrthoDB" id="42720at2157"/>
<dbReference type="KEGG" id="mhk:DFR87_07460"/>
<reference evidence="2" key="2">
    <citation type="submission" date="2020-03" db="EMBL/GenBank/DDBJ databases">
        <title>Complete Genome Sequences of Extremely Thermoacidophilic, Metal-Mobilizing Type-Strain Members of the Archaeal Family Sulfolobaceae: Acidianus brierleyi DSM-1651T, Acidianus sulfidivorans DSM-18786T, Metallosphaera hakonensis DSM-7519T, and Metallosphaera prunae DSM-10039T.</title>
        <authorList>
            <person name="Counts J.A."/>
            <person name="Kelly R.M."/>
        </authorList>
    </citation>
    <scope>NUCLEOTIDE SEQUENCE [LARGE SCALE GENOMIC DNA]</scope>
    <source>
        <strain evidence="2">HO1-1</strain>
    </source>
</reference>
<evidence type="ECO:0000313" key="1">
    <source>
        <dbReference type="EMBL" id="AWR99551.1"/>
    </source>
</evidence>
<proteinExistence type="predicted"/>
<dbReference type="RefSeq" id="WP_054836069.1">
    <property type="nucleotide sequence ID" value="NZ_BBBA01000001.1"/>
</dbReference>
<gene>
    <name evidence="1" type="ORF">DFR87_07460</name>
</gene>
<dbReference type="Proteomes" id="UP000247586">
    <property type="component" value="Chromosome"/>
</dbReference>
<reference evidence="1 2" key="1">
    <citation type="submission" date="2018-05" db="EMBL/GenBank/DDBJ databases">
        <title>Complete Genome Sequences of Extremely Thermoacidophilic, Metal-Mobilizing Type-Strain Members of the Archaeal Family Sulfolobaceae: Acidianus brierleyi DSM-1651T, Acidianus sulfidivorans DSM-18786T, Metallosphaera hakonensis DSM-7519T, and Metallosphaera prunae DSM-10039T.</title>
        <authorList>
            <person name="Counts J.A."/>
            <person name="Kelly R.M."/>
        </authorList>
    </citation>
    <scope>NUCLEOTIDE SEQUENCE [LARGE SCALE GENOMIC DNA]</scope>
    <source>
        <strain evidence="1 2">HO1-1</strain>
    </source>
</reference>
<dbReference type="GeneID" id="36835168"/>
<organism evidence="1 2">
    <name type="scientific">Metallosphaera hakonensis JCM 8857 = DSM 7519</name>
    <dbReference type="NCBI Taxonomy" id="1293036"/>
    <lineage>
        <taxon>Archaea</taxon>
        <taxon>Thermoproteota</taxon>
        <taxon>Thermoprotei</taxon>
        <taxon>Sulfolobales</taxon>
        <taxon>Sulfolobaceae</taxon>
        <taxon>Metallosphaera</taxon>
    </lineage>
</organism>
<name>A0A2U9IU04_9CREN</name>
<dbReference type="AlphaFoldDB" id="A0A2U9IU04"/>
<sequence length="133" mass="15629">MESEQKIRDVLVKFEEVIQNHSDNLAQLENIIAINQPDVERCTRIVRRMRRTRKEIYDGLRIILDHFSFVSDLRIKEETQGIVNYLGLIGFNDEIELLKSAEILLRKVGVTLDIREDIDQLEKLIEMTSKLSF</sequence>